<dbReference type="RefSeq" id="WP_210155088.1">
    <property type="nucleotide sequence ID" value="NZ_JAFCNB010000003.1"/>
</dbReference>
<evidence type="ECO:0000313" key="3">
    <source>
        <dbReference type="Proteomes" id="UP000674234"/>
    </source>
</evidence>
<accession>A0A941AJ45</accession>
<keyword evidence="3" id="KW-1185">Reference proteome</keyword>
<reference evidence="2" key="1">
    <citation type="submission" date="2021-02" db="EMBL/GenBank/DDBJ databases">
        <title>Draft genome sequence of Microbispora sp. RL4-1S isolated from rice leaves in Thailand.</title>
        <authorList>
            <person name="Muangham S."/>
            <person name="Duangmal K."/>
        </authorList>
    </citation>
    <scope>NUCLEOTIDE SEQUENCE</scope>
    <source>
        <strain evidence="2">RL4-1S</strain>
    </source>
</reference>
<dbReference type="Proteomes" id="UP000674234">
    <property type="component" value="Unassembled WGS sequence"/>
</dbReference>
<dbReference type="EMBL" id="JAFCNB010000003">
    <property type="protein sequence ID" value="MBP2703813.1"/>
    <property type="molecule type" value="Genomic_DNA"/>
</dbReference>
<feature type="region of interest" description="Disordered" evidence="1">
    <location>
        <begin position="83"/>
        <end position="104"/>
    </location>
</feature>
<gene>
    <name evidence="2" type="ORF">JOL79_08345</name>
</gene>
<protein>
    <submittedName>
        <fullName evidence="2">Uncharacterized protein</fullName>
    </submittedName>
</protein>
<proteinExistence type="predicted"/>
<evidence type="ECO:0000256" key="1">
    <source>
        <dbReference type="SAM" id="MobiDB-lite"/>
    </source>
</evidence>
<comment type="caution">
    <text evidence="2">The sequence shown here is derived from an EMBL/GenBank/DDBJ whole genome shotgun (WGS) entry which is preliminary data.</text>
</comment>
<dbReference type="AlphaFoldDB" id="A0A941AJ45"/>
<evidence type="ECO:0000313" key="2">
    <source>
        <dbReference type="EMBL" id="MBP2703813.1"/>
    </source>
</evidence>
<sequence>MVGVQDEFGTCETWPFECLHCLRAWEQDYLVQRRPDGQGHDVTLWTRDGVAVPPPWSGAFCPECGSGSVTTFPTGLLERHGRTAPAGPGACGAGGRACPSRIPR</sequence>
<name>A0A941AJ45_9ACTN</name>
<organism evidence="2 3">
    <name type="scientific">Microbispora oryzae</name>
    <dbReference type="NCBI Taxonomy" id="2806554"/>
    <lineage>
        <taxon>Bacteria</taxon>
        <taxon>Bacillati</taxon>
        <taxon>Actinomycetota</taxon>
        <taxon>Actinomycetes</taxon>
        <taxon>Streptosporangiales</taxon>
        <taxon>Streptosporangiaceae</taxon>
        <taxon>Microbispora</taxon>
    </lineage>
</organism>